<evidence type="ECO:0000256" key="6">
    <source>
        <dbReference type="ARBA" id="ARBA00022692"/>
    </source>
</evidence>
<dbReference type="PROSITE" id="PS50109">
    <property type="entry name" value="HIS_KIN"/>
    <property type="match status" value="1"/>
</dbReference>
<evidence type="ECO:0000256" key="5">
    <source>
        <dbReference type="ARBA" id="ARBA00022679"/>
    </source>
</evidence>
<evidence type="ECO:0000256" key="1">
    <source>
        <dbReference type="ARBA" id="ARBA00000085"/>
    </source>
</evidence>
<dbReference type="SMART" id="SM00387">
    <property type="entry name" value="HATPase_c"/>
    <property type="match status" value="1"/>
</dbReference>
<protein>
    <recommendedName>
        <fullName evidence="3">histidine kinase</fullName>
        <ecNumber evidence="3">2.7.13.3</ecNumber>
    </recommendedName>
</protein>
<dbReference type="PANTHER" id="PTHR45453:SF2">
    <property type="entry name" value="HISTIDINE KINASE"/>
    <property type="match status" value="1"/>
</dbReference>
<evidence type="ECO:0000313" key="14">
    <source>
        <dbReference type="Proteomes" id="UP000219901"/>
    </source>
</evidence>
<evidence type="ECO:0000256" key="8">
    <source>
        <dbReference type="ARBA" id="ARBA00022989"/>
    </source>
</evidence>
<evidence type="ECO:0000256" key="3">
    <source>
        <dbReference type="ARBA" id="ARBA00012438"/>
    </source>
</evidence>
<comment type="caution">
    <text evidence="13">The sequence shown here is derived from an EMBL/GenBank/DDBJ whole genome shotgun (WGS) entry which is preliminary data.</text>
</comment>
<dbReference type="InterPro" id="IPR050351">
    <property type="entry name" value="BphY/WalK/GraS-like"/>
</dbReference>
<dbReference type="EMBL" id="NMTV01000066">
    <property type="protein sequence ID" value="PDX71701.1"/>
    <property type="molecule type" value="Genomic_DNA"/>
</dbReference>
<dbReference type="PROSITE" id="PS00430">
    <property type="entry name" value="TONB_DEPENDENT_REC_1"/>
    <property type="match status" value="1"/>
</dbReference>
<dbReference type="InterPro" id="IPR004358">
    <property type="entry name" value="Sig_transdc_His_kin-like_C"/>
</dbReference>
<gene>
    <name evidence="13" type="ORF">CGS55_12215</name>
</gene>
<dbReference type="PANTHER" id="PTHR45453">
    <property type="entry name" value="PHOSPHATE REGULON SENSOR PROTEIN PHOR"/>
    <property type="match status" value="1"/>
</dbReference>
<keyword evidence="5" id="KW-0808">Transferase</keyword>
<evidence type="ECO:0000256" key="4">
    <source>
        <dbReference type="ARBA" id="ARBA00022475"/>
    </source>
</evidence>
<keyword evidence="8 11" id="KW-1133">Transmembrane helix</keyword>
<sequence>MSGKQYLKNQLPVLLLNLLGVLALALFLIATGTSRQAISFIALVWIVVVVCYLTVSFFIQKRHCETLLVMAEQLGEKYLMPEVMAMPERADEQVFYQILKMAEKSMLEKIGEIQSERQEYKEYIEQWIHEVKTPITAMKLICENNRSEFTRELLVEVENINHFTEQALYYARSEHTEKDYTVREIRIRDVVHDAIADSKYLLRKNHVTVEVEDDGKIAYMDDKWVRFILNQIISNAVKYRTEQPSLRFSTAQKHNQVILSVEDNGIGIPQSDLPRVFEKGFTGQNGRTVHSSTGIGLYLCKRLCDKLGIGLSVCSQGNGTSVSLIFPINDFVAGVQG</sequence>
<dbReference type="InterPro" id="IPR003594">
    <property type="entry name" value="HATPase_dom"/>
</dbReference>
<dbReference type="SUPFAM" id="SSF55874">
    <property type="entry name" value="ATPase domain of HSP90 chaperone/DNA topoisomerase II/histidine kinase"/>
    <property type="match status" value="1"/>
</dbReference>
<comment type="subcellular location">
    <subcellularLocation>
        <location evidence="2">Cell membrane</location>
        <topology evidence="2">Multi-pass membrane protein</topology>
    </subcellularLocation>
</comment>
<dbReference type="GO" id="GO:0005886">
    <property type="term" value="C:plasma membrane"/>
    <property type="evidence" value="ECO:0007669"/>
    <property type="project" value="UniProtKB-SubCell"/>
</dbReference>
<dbReference type="InterPro" id="IPR005467">
    <property type="entry name" value="His_kinase_dom"/>
</dbReference>
<evidence type="ECO:0000259" key="12">
    <source>
        <dbReference type="PROSITE" id="PS50109"/>
    </source>
</evidence>
<name>A0A2A6ZXS9_9FIRM</name>
<dbReference type="InterPro" id="IPR010916">
    <property type="entry name" value="TonB_box_CS"/>
</dbReference>
<reference evidence="13 14" key="1">
    <citation type="journal article" date="2017" name="Front. Microbiol.">
        <title>New Insights into the Diversity of the Genus Faecalibacterium.</title>
        <authorList>
            <person name="Benevides L."/>
            <person name="Burman S."/>
            <person name="Martin R."/>
            <person name="Robert V."/>
            <person name="Thomas M."/>
            <person name="Miquel S."/>
            <person name="Chain F."/>
            <person name="Sokol H."/>
            <person name="Bermudez-Humaran L.G."/>
            <person name="Morrison M."/>
            <person name="Langella P."/>
            <person name="Azevedo V.A."/>
            <person name="Chatel J.M."/>
            <person name="Soares S."/>
        </authorList>
    </citation>
    <scope>NUCLEOTIDE SEQUENCE [LARGE SCALE GENOMIC DNA]</scope>
    <source>
        <strain evidence="13 14">CNCM I 4546</strain>
    </source>
</reference>
<dbReference type="Proteomes" id="UP000219901">
    <property type="component" value="Unassembled WGS sequence"/>
</dbReference>
<dbReference type="InterPro" id="IPR036890">
    <property type="entry name" value="HATPase_C_sf"/>
</dbReference>
<keyword evidence="7 13" id="KW-0418">Kinase</keyword>
<proteinExistence type="predicted"/>
<evidence type="ECO:0000256" key="11">
    <source>
        <dbReference type="SAM" id="Phobius"/>
    </source>
</evidence>
<accession>A0A2A6ZXS9</accession>
<keyword evidence="6 11" id="KW-0812">Transmembrane</keyword>
<dbReference type="RefSeq" id="WP_097783682.1">
    <property type="nucleotide sequence ID" value="NZ_NMTV01000066.1"/>
</dbReference>
<organism evidence="13 14">
    <name type="scientific">Faecalibacterium prausnitzii</name>
    <dbReference type="NCBI Taxonomy" id="853"/>
    <lineage>
        <taxon>Bacteria</taxon>
        <taxon>Bacillati</taxon>
        <taxon>Bacillota</taxon>
        <taxon>Clostridia</taxon>
        <taxon>Eubacteriales</taxon>
        <taxon>Oscillospiraceae</taxon>
        <taxon>Faecalibacterium</taxon>
    </lineage>
</organism>
<comment type="catalytic activity">
    <reaction evidence="1">
        <text>ATP + protein L-histidine = ADP + protein N-phospho-L-histidine.</text>
        <dbReference type="EC" id="2.7.13.3"/>
    </reaction>
</comment>
<feature type="transmembrane region" description="Helical" evidence="11">
    <location>
        <begin position="12"/>
        <end position="31"/>
    </location>
</feature>
<dbReference type="EC" id="2.7.13.3" evidence="3"/>
<dbReference type="GO" id="GO:0000155">
    <property type="term" value="F:phosphorelay sensor kinase activity"/>
    <property type="evidence" value="ECO:0007669"/>
    <property type="project" value="TreeGrafter"/>
</dbReference>
<evidence type="ECO:0000256" key="10">
    <source>
        <dbReference type="ARBA" id="ARBA00023136"/>
    </source>
</evidence>
<feature type="transmembrane region" description="Helical" evidence="11">
    <location>
        <begin position="37"/>
        <end position="59"/>
    </location>
</feature>
<dbReference type="AlphaFoldDB" id="A0A2A6ZXS9"/>
<dbReference type="Pfam" id="PF02518">
    <property type="entry name" value="HATPase_c"/>
    <property type="match status" value="1"/>
</dbReference>
<evidence type="ECO:0000313" key="13">
    <source>
        <dbReference type="EMBL" id="PDX71701.1"/>
    </source>
</evidence>
<keyword evidence="9" id="KW-0902">Two-component regulatory system</keyword>
<dbReference type="GO" id="GO:0004721">
    <property type="term" value="F:phosphoprotein phosphatase activity"/>
    <property type="evidence" value="ECO:0007669"/>
    <property type="project" value="TreeGrafter"/>
</dbReference>
<evidence type="ECO:0000256" key="9">
    <source>
        <dbReference type="ARBA" id="ARBA00023012"/>
    </source>
</evidence>
<keyword evidence="4" id="KW-1003">Cell membrane</keyword>
<dbReference type="PRINTS" id="PR00344">
    <property type="entry name" value="BCTRLSENSOR"/>
</dbReference>
<dbReference type="GO" id="GO:0016036">
    <property type="term" value="P:cellular response to phosphate starvation"/>
    <property type="evidence" value="ECO:0007669"/>
    <property type="project" value="TreeGrafter"/>
</dbReference>
<feature type="domain" description="Histidine kinase" evidence="12">
    <location>
        <begin position="126"/>
        <end position="330"/>
    </location>
</feature>
<dbReference type="Gene3D" id="3.30.565.10">
    <property type="entry name" value="Histidine kinase-like ATPase, C-terminal domain"/>
    <property type="match status" value="1"/>
</dbReference>
<keyword evidence="10 11" id="KW-0472">Membrane</keyword>
<evidence type="ECO:0000256" key="2">
    <source>
        <dbReference type="ARBA" id="ARBA00004651"/>
    </source>
</evidence>
<evidence type="ECO:0000256" key="7">
    <source>
        <dbReference type="ARBA" id="ARBA00022777"/>
    </source>
</evidence>